<dbReference type="AlphaFoldDB" id="A0AA88LCF2"/>
<evidence type="ECO:0000256" key="1">
    <source>
        <dbReference type="SAM" id="Phobius"/>
    </source>
</evidence>
<protein>
    <recommendedName>
        <fullName evidence="3">Renin receptor-like C-terminal transmembrane spanning segment domain-containing protein</fullName>
    </recommendedName>
</protein>
<dbReference type="Pfam" id="PF07850">
    <property type="entry name" value="Renin_r"/>
    <property type="match status" value="1"/>
</dbReference>
<sequence length="322" mass="36500">MLRNMDWMLHFTLFFLSKSLVQGGRLAVLNSPSSVSLRQISSLKFHDVVKLYGSILGFSKDGQDGSKLIDIKSYPEMVITVTVDGFIDFNDSLVQYKLIEDSRIEGLPEMIRTQAADIYGDDEFRLREIDLASSGLEDKDVPQSPSAPIDERLSLALIGKELNALKTEASEILKRKEENNGRINAFWYSLEGLKSVDSEFGKTSREAEEVRRSITNSIRYLQRALDKAYGDKFILIVISSGYENSHHLVRRETAEEGTDKFAHLNLSKEYSEDYAAIFNIIFWTSVALIWVIVAAAVFIATMDPGRDSIIYRMTSQRIKKDQ</sequence>
<feature type="signal peptide" evidence="2">
    <location>
        <begin position="1"/>
        <end position="23"/>
    </location>
</feature>
<dbReference type="PANTHER" id="PTHR13351">
    <property type="entry name" value="RENIN RECEPTOR"/>
    <property type="match status" value="1"/>
</dbReference>
<feature type="transmembrane region" description="Helical" evidence="1">
    <location>
        <begin position="280"/>
        <end position="302"/>
    </location>
</feature>
<dbReference type="InterPro" id="IPR012493">
    <property type="entry name" value="Renin_rcpt"/>
</dbReference>
<dbReference type="GO" id="GO:0038023">
    <property type="term" value="F:signaling receptor activity"/>
    <property type="evidence" value="ECO:0007669"/>
    <property type="project" value="InterPro"/>
</dbReference>
<feature type="domain" description="Renin receptor-like C-terminal transmembrane spanning segment" evidence="3">
    <location>
        <begin position="252"/>
        <end position="321"/>
    </location>
</feature>
<keyword evidence="1" id="KW-0812">Transmembrane</keyword>
<dbReference type="InterPro" id="IPR056780">
    <property type="entry name" value="Renin_r_C"/>
</dbReference>
<dbReference type="Proteomes" id="UP001187531">
    <property type="component" value="Unassembled WGS sequence"/>
</dbReference>
<dbReference type="GO" id="GO:0030177">
    <property type="term" value="P:positive regulation of Wnt signaling pathway"/>
    <property type="evidence" value="ECO:0007669"/>
    <property type="project" value="TreeGrafter"/>
</dbReference>
<accession>A0AA88LCF2</accession>
<keyword evidence="1" id="KW-1133">Transmembrane helix</keyword>
<dbReference type="EMBL" id="JAVRJZ010000012">
    <property type="protein sequence ID" value="KAK2716280.1"/>
    <property type="molecule type" value="Genomic_DNA"/>
</dbReference>
<evidence type="ECO:0000256" key="2">
    <source>
        <dbReference type="SAM" id="SignalP"/>
    </source>
</evidence>
<keyword evidence="2" id="KW-0732">Signal</keyword>
<keyword evidence="1" id="KW-0472">Membrane</keyword>
<feature type="chain" id="PRO_5041728424" description="Renin receptor-like C-terminal transmembrane spanning segment domain-containing protein" evidence="2">
    <location>
        <begin position="24"/>
        <end position="322"/>
    </location>
</feature>
<proteinExistence type="predicted"/>
<reference evidence="4" key="1">
    <citation type="submission" date="2023-07" db="EMBL/GenBank/DDBJ databases">
        <title>Chromosome-level genome assembly of Artemia franciscana.</title>
        <authorList>
            <person name="Jo E."/>
        </authorList>
    </citation>
    <scope>NUCLEOTIDE SEQUENCE</scope>
    <source>
        <tissue evidence="4">Whole body</tissue>
    </source>
</reference>
<dbReference type="PANTHER" id="PTHR13351:SF1">
    <property type="entry name" value="RENIN RECEPTOR"/>
    <property type="match status" value="1"/>
</dbReference>
<organism evidence="4 5">
    <name type="scientific">Artemia franciscana</name>
    <name type="common">Brine shrimp</name>
    <name type="synonym">Artemia sanfranciscana</name>
    <dbReference type="NCBI Taxonomy" id="6661"/>
    <lineage>
        <taxon>Eukaryota</taxon>
        <taxon>Metazoa</taxon>
        <taxon>Ecdysozoa</taxon>
        <taxon>Arthropoda</taxon>
        <taxon>Crustacea</taxon>
        <taxon>Branchiopoda</taxon>
        <taxon>Anostraca</taxon>
        <taxon>Artemiidae</taxon>
        <taxon>Artemia</taxon>
    </lineage>
</organism>
<evidence type="ECO:0000259" key="3">
    <source>
        <dbReference type="Pfam" id="PF07850"/>
    </source>
</evidence>
<dbReference type="GO" id="GO:0009897">
    <property type="term" value="C:external side of plasma membrane"/>
    <property type="evidence" value="ECO:0007669"/>
    <property type="project" value="TreeGrafter"/>
</dbReference>
<gene>
    <name evidence="4" type="ORF">QYM36_010757</name>
</gene>
<comment type="caution">
    <text evidence="4">The sequence shown here is derived from an EMBL/GenBank/DDBJ whole genome shotgun (WGS) entry which is preliminary data.</text>
</comment>
<evidence type="ECO:0000313" key="5">
    <source>
        <dbReference type="Proteomes" id="UP001187531"/>
    </source>
</evidence>
<name>A0AA88LCF2_ARTSF</name>
<evidence type="ECO:0000313" key="4">
    <source>
        <dbReference type="EMBL" id="KAK2716280.1"/>
    </source>
</evidence>
<keyword evidence="5" id="KW-1185">Reference proteome</keyword>